<dbReference type="PANTHER" id="PTHR43289:SF34">
    <property type="entry name" value="SERINE_THREONINE-PROTEIN KINASE YBDM-RELATED"/>
    <property type="match status" value="1"/>
</dbReference>
<reference evidence="8 9" key="1">
    <citation type="submission" date="2020-08" db="EMBL/GenBank/DDBJ databases">
        <title>Genomic Encyclopedia of Type Strains, Phase III (KMG-III): the genomes of soil and plant-associated and newly described type strains.</title>
        <authorList>
            <person name="Whitman W."/>
        </authorList>
    </citation>
    <scope>NUCLEOTIDE SEQUENCE [LARGE SCALE GENOMIC DNA]</scope>
    <source>
        <strain evidence="8 9">CECT 3303</strain>
    </source>
</reference>
<dbReference type="CDD" id="cd14014">
    <property type="entry name" value="STKc_PknB_like"/>
    <property type="match status" value="1"/>
</dbReference>
<dbReference type="EMBL" id="JACHJJ010000011">
    <property type="protein sequence ID" value="MBB5964365.1"/>
    <property type="molecule type" value="Genomic_DNA"/>
</dbReference>
<sequence>MTAYGLPPVLALEPADPVELGPYRVAGRLGRGGMGTVYLGEGPSGPVAIKVINRHLAADPEFVARFRSEVAAARKVSRFCTAPVLDARLEGEPLWVVTEYVAGPDLARLLREQGPLTGSNLEALAVGVAAALTAIHGAGVVHRDLKPANVLLSPLGPRVIDFGIARALDAGRGQTVTGKILGTPEYMAPELVSDGRSGPPADVFAWGCVVAAAATGASPFASRTVPEALYRVVHDTPKLDVLDGDLRALAEAALAKDPGARPTAQELLSGLVGQKEAADTARVAGTVRLDLSGAAGPAVRADAGEEPAGRSRRPRRPYLVGGAVGGALLLAAAGALGVRALAGGPPETTDVLYRDDFAGDQSGWYNSGTKADAVHGYTGDGRYTIATDSAEDDRYAAAPVNAEAPEHAVVEVRADLAAGTPHSAWGGVFCEYRLDDDHYSYYVAEVRLDGRARIHKRTETAFTDLTADLPVPGFKKAGAVLRAECERSDGRVRVGFWVGDEMVADVVDTAGAKGKPKFGLAVRKWPGDGTDTRVNFDDFRIGRLP</sequence>
<protein>
    <submittedName>
        <fullName evidence="8">Putative Ser/Thr protein kinase</fullName>
    </submittedName>
</protein>
<dbReference type="PANTHER" id="PTHR43289">
    <property type="entry name" value="MITOGEN-ACTIVATED PROTEIN KINASE KINASE KINASE 20-RELATED"/>
    <property type="match status" value="1"/>
</dbReference>
<evidence type="ECO:0000256" key="4">
    <source>
        <dbReference type="ARBA" id="ARBA00022840"/>
    </source>
</evidence>
<keyword evidence="4 5" id="KW-0067">ATP-binding</keyword>
<keyword evidence="2 5" id="KW-0547">Nucleotide-binding</keyword>
<keyword evidence="3 8" id="KW-0418">Kinase</keyword>
<evidence type="ECO:0000256" key="3">
    <source>
        <dbReference type="ARBA" id="ARBA00022777"/>
    </source>
</evidence>
<gene>
    <name evidence="8" type="ORF">FHS22_003649</name>
</gene>
<dbReference type="InterPro" id="IPR008271">
    <property type="entry name" value="Ser/Thr_kinase_AS"/>
</dbReference>
<evidence type="ECO:0000256" key="5">
    <source>
        <dbReference type="PROSITE-ProRule" id="PRU10141"/>
    </source>
</evidence>
<feature type="binding site" evidence="5">
    <location>
        <position position="50"/>
    </location>
    <ligand>
        <name>ATP</name>
        <dbReference type="ChEBI" id="CHEBI:30616"/>
    </ligand>
</feature>
<dbReference type="Gene3D" id="2.60.120.560">
    <property type="entry name" value="Exo-inulinase, domain 1"/>
    <property type="match status" value="1"/>
</dbReference>
<dbReference type="Proteomes" id="UP000562352">
    <property type="component" value="Unassembled WGS sequence"/>
</dbReference>
<dbReference type="GO" id="GO:0004674">
    <property type="term" value="F:protein serine/threonine kinase activity"/>
    <property type="evidence" value="ECO:0007669"/>
    <property type="project" value="TreeGrafter"/>
</dbReference>
<evidence type="ECO:0000313" key="9">
    <source>
        <dbReference type="Proteomes" id="UP000562352"/>
    </source>
</evidence>
<dbReference type="Gene3D" id="3.30.200.20">
    <property type="entry name" value="Phosphorylase Kinase, domain 1"/>
    <property type="match status" value="1"/>
</dbReference>
<dbReference type="GO" id="GO:0005524">
    <property type="term" value="F:ATP binding"/>
    <property type="evidence" value="ECO:0007669"/>
    <property type="project" value="UniProtKB-UniRule"/>
</dbReference>
<dbReference type="AlphaFoldDB" id="A0A841D894"/>
<dbReference type="Gene3D" id="1.10.510.10">
    <property type="entry name" value="Transferase(Phosphotransferase) domain 1"/>
    <property type="match status" value="1"/>
</dbReference>
<dbReference type="InterPro" id="IPR000719">
    <property type="entry name" value="Prot_kinase_dom"/>
</dbReference>
<keyword evidence="1" id="KW-0808">Transferase</keyword>
<dbReference type="PROSITE" id="PS00107">
    <property type="entry name" value="PROTEIN_KINASE_ATP"/>
    <property type="match status" value="1"/>
</dbReference>
<evidence type="ECO:0000256" key="2">
    <source>
        <dbReference type="ARBA" id="ARBA00022741"/>
    </source>
</evidence>
<dbReference type="InterPro" id="IPR017441">
    <property type="entry name" value="Protein_kinase_ATP_BS"/>
</dbReference>
<evidence type="ECO:0000313" key="8">
    <source>
        <dbReference type="EMBL" id="MBB5964365.1"/>
    </source>
</evidence>
<accession>A0A841D894</accession>
<dbReference type="Pfam" id="PF00069">
    <property type="entry name" value="Pkinase"/>
    <property type="match status" value="1"/>
</dbReference>
<evidence type="ECO:0000256" key="6">
    <source>
        <dbReference type="SAM" id="MobiDB-lite"/>
    </source>
</evidence>
<name>A0A841D894_PLAVE</name>
<dbReference type="PROSITE" id="PS00108">
    <property type="entry name" value="PROTEIN_KINASE_ST"/>
    <property type="match status" value="1"/>
</dbReference>
<keyword evidence="9" id="KW-1185">Reference proteome</keyword>
<dbReference type="RefSeq" id="WP_338047799.1">
    <property type="nucleotide sequence ID" value="NZ_BAAAWZ010000001.1"/>
</dbReference>
<comment type="caution">
    <text evidence="8">The sequence shown here is derived from an EMBL/GenBank/DDBJ whole genome shotgun (WGS) entry which is preliminary data.</text>
</comment>
<evidence type="ECO:0000259" key="7">
    <source>
        <dbReference type="PROSITE" id="PS50011"/>
    </source>
</evidence>
<proteinExistence type="predicted"/>
<organism evidence="8 9">
    <name type="scientific">Planomonospora venezuelensis</name>
    <dbReference type="NCBI Taxonomy" id="1999"/>
    <lineage>
        <taxon>Bacteria</taxon>
        <taxon>Bacillati</taxon>
        <taxon>Actinomycetota</taxon>
        <taxon>Actinomycetes</taxon>
        <taxon>Streptosporangiales</taxon>
        <taxon>Streptosporangiaceae</taxon>
        <taxon>Planomonospora</taxon>
    </lineage>
</organism>
<dbReference type="SMART" id="SM00220">
    <property type="entry name" value="S_TKc"/>
    <property type="match status" value="1"/>
</dbReference>
<feature type="domain" description="Protein kinase" evidence="7">
    <location>
        <begin position="23"/>
        <end position="272"/>
    </location>
</feature>
<dbReference type="PROSITE" id="PS50011">
    <property type="entry name" value="PROTEIN_KINASE_DOM"/>
    <property type="match status" value="1"/>
</dbReference>
<feature type="region of interest" description="Disordered" evidence="6">
    <location>
        <begin position="297"/>
        <end position="316"/>
    </location>
</feature>
<dbReference type="SUPFAM" id="SSF56112">
    <property type="entry name" value="Protein kinase-like (PK-like)"/>
    <property type="match status" value="1"/>
</dbReference>
<evidence type="ECO:0000256" key="1">
    <source>
        <dbReference type="ARBA" id="ARBA00022679"/>
    </source>
</evidence>
<dbReference type="InterPro" id="IPR011009">
    <property type="entry name" value="Kinase-like_dom_sf"/>
</dbReference>